<evidence type="ECO:0000313" key="6">
    <source>
        <dbReference type="EMBL" id="KWX22886.1"/>
    </source>
</evidence>
<comment type="caution">
    <text evidence="6">The sequence shown here is derived from an EMBL/GenBank/DDBJ whole genome shotgun (WGS) entry which is preliminary data.</text>
</comment>
<dbReference type="InterPro" id="IPR001647">
    <property type="entry name" value="HTH_TetR"/>
</dbReference>
<dbReference type="STRING" id="59750.AWC31_12535"/>
<dbReference type="GO" id="GO:0000976">
    <property type="term" value="F:transcription cis-regulatory region binding"/>
    <property type="evidence" value="ECO:0007669"/>
    <property type="project" value="TreeGrafter"/>
</dbReference>
<dbReference type="Pfam" id="PF00440">
    <property type="entry name" value="TetR_N"/>
    <property type="match status" value="1"/>
</dbReference>
<dbReference type="PANTHER" id="PTHR30055">
    <property type="entry name" value="HTH-TYPE TRANSCRIPTIONAL REGULATOR RUTR"/>
    <property type="match status" value="1"/>
</dbReference>
<keyword evidence="2 4" id="KW-0238">DNA-binding</keyword>
<reference evidence="6 7" key="1">
    <citation type="submission" date="2015-07" db="EMBL/GenBank/DDBJ databases">
        <title>A draft genome sequence of Mycobacterium wolinskyi.</title>
        <authorList>
            <person name="de Man T.J."/>
            <person name="Perry K.A."/>
            <person name="Coulliette A.D."/>
            <person name="Jensen B."/>
            <person name="Toney N.C."/>
            <person name="Limbago B.M."/>
            <person name="Noble-Wang J."/>
        </authorList>
    </citation>
    <scope>NUCLEOTIDE SEQUENCE [LARGE SCALE GENOMIC DNA]</scope>
    <source>
        <strain evidence="6 7">CDC_01</strain>
    </source>
</reference>
<dbReference type="InterPro" id="IPR009057">
    <property type="entry name" value="Homeodomain-like_sf"/>
</dbReference>
<keyword evidence="1" id="KW-0805">Transcription regulation</keyword>
<dbReference type="AlphaFoldDB" id="A0A132PKM0"/>
<protein>
    <submittedName>
        <fullName evidence="6">TetR family transcriptional regulator</fullName>
    </submittedName>
</protein>
<evidence type="ECO:0000256" key="1">
    <source>
        <dbReference type="ARBA" id="ARBA00023015"/>
    </source>
</evidence>
<evidence type="ECO:0000313" key="7">
    <source>
        <dbReference type="Proteomes" id="UP000070612"/>
    </source>
</evidence>
<dbReference type="Pfam" id="PF13305">
    <property type="entry name" value="TetR_C_33"/>
    <property type="match status" value="1"/>
</dbReference>
<dbReference type="GO" id="GO:0003700">
    <property type="term" value="F:DNA-binding transcription factor activity"/>
    <property type="evidence" value="ECO:0007669"/>
    <property type="project" value="TreeGrafter"/>
</dbReference>
<evidence type="ECO:0000259" key="5">
    <source>
        <dbReference type="PROSITE" id="PS50977"/>
    </source>
</evidence>
<keyword evidence="3" id="KW-0804">Transcription</keyword>
<dbReference type="InterPro" id="IPR036271">
    <property type="entry name" value="Tet_transcr_reg_TetR-rel_C_sf"/>
</dbReference>
<evidence type="ECO:0000256" key="2">
    <source>
        <dbReference type="ARBA" id="ARBA00023125"/>
    </source>
</evidence>
<dbReference type="PROSITE" id="PS50977">
    <property type="entry name" value="HTH_TETR_2"/>
    <property type="match status" value="1"/>
</dbReference>
<dbReference type="PATRIC" id="fig|59750.3.peg.1037"/>
<evidence type="ECO:0000256" key="4">
    <source>
        <dbReference type="PROSITE-ProRule" id="PRU00335"/>
    </source>
</evidence>
<dbReference type="SUPFAM" id="SSF46689">
    <property type="entry name" value="Homeodomain-like"/>
    <property type="match status" value="1"/>
</dbReference>
<organism evidence="6 7">
    <name type="scientific">Mycolicibacterium wolinskyi</name>
    <dbReference type="NCBI Taxonomy" id="59750"/>
    <lineage>
        <taxon>Bacteria</taxon>
        <taxon>Bacillati</taxon>
        <taxon>Actinomycetota</taxon>
        <taxon>Actinomycetes</taxon>
        <taxon>Mycobacteriales</taxon>
        <taxon>Mycobacteriaceae</taxon>
        <taxon>Mycolicibacterium</taxon>
    </lineage>
</organism>
<gene>
    <name evidence="6" type="ORF">AFM11_18515</name>
</gene>
<dbReference type="PANTHER" id="PTHR30055:SF243">
    <property type="entry name" value="HTH-TYPE TRANSCRIPTIONAL REGULATOR RV1816"/>
    <property type="match status" value="1"/>
</dbReference>
<dbReference type="EMBL" id="LGTW01000011">
    <property type="protein sequence ID" value="KWX22886.1"/>
    <property type="molecule type" value="Genomic_DNA"/>
</dbReference>
<evidence type="ECO:0000256" key="3">
    <source>
        <dbReference type="ARBA" id="ARBA00023163"/>
    </source>
</evidence>
<keyword evidence="7" id="KW-1185">Reference proteome</keyword>
<sequence length="235" mass="25746">MPTGRPNPPTRRERLHAETSREIKSIALQQLAQYGAGGISLRGIASEMGMTARAIYTYFPTRDDLITALIDDITTELADTLESARDSKRSTGSRLVAWGIALREWAMTHPAEFRLIYGDPIPGYVPPPDGPGVRAAQRICGGLNRLVAEEVSAAHPDLSSTVRWSQFPPDYADKVRAEVPDASPALAALTLRVWGRMHGLITLEVYGHLRAVCNDPAAIQRADLAEIVRDLRRGN</sequence>
<dbReference type="InterPro" id="IPR050109">
    <property type="entry name" value="HTH-type_TetR-like_transc_reg"/>
</dbReference>
<feature type="domain" description="HTH tetR-type" evidence="5">
    <location>
        <begin position="17"/>
        <end position="77"/>
    </location>
</feature>
<feature type="DNA-binding region" description="H-T-H motif" evidence="4">
    <location>
        <begin position="40"/>
        <end position="59"/>
    </location>
</feature>
<dbReference type="Proteomes" id="UP000070612">
    <property type="component" value="Unassembled WGS sequence"/>
</dbReference>
<accession>A0A132PKM0</accession>
<proteinExistence type="predicted"/>
<dbReference type="InterPro" id="IPR025996">
    <property type="entry name" value="MT1864/Rv1816-like_C"/>
</dbReference>
<name>A0A132PKM0_9MYCO</name>
<dbReference type="SUPFAM" id="SSF48498">
    <property type="entry name" value="Tetracyclin repressor-like, C-terminal domain"/>
    <property type="match status" value="1"/>
</dbReference>
<dbReference type="RefSeq" id="WP_067851355.1">
    <property type="nucleotide sequence ID" value="NZ_LGTW01000011.1"/>
</dbReference>
<dbReference type="Gene3D" id="1.10.357.10">
    <property type="entry name" value="Tetracycline Repressor, domain 2"/>
    <property type="match status" value="1"/>
</dbReference>